<accession>A0A220VCT2</accession>
<dbReference type="PANTHER" id="PTHR38693:SF1">
    <property type="entry name" value="UBIQUINONE BIOSYNTHESIS ACCESSORY FACTOR UBIJ"/>
    <property type="match status" value="1"/>
</dbReference>
<reference evidence="3 4" key="1">
    <citation type="journal article" date="2016" name="Int. J. Syst. Evol. Microbiol.">
        <title>Paraphotobacterium marinum gen. nov., sp. nov., a member of the family Vibrionaceae, isolated from surface seawater.</title>
        <authorList>
            <person name="Huang Z."/>
            <person name="Dong C."/>
            <person name="Shao Z."/>
        </authorList>
    </citation>
    <scope>NUCLEOTIDE SEQUENCE [LARGE SCALE GENOMIC DNA]</scope>
    <source>
        <strain evidence="3 4">NSCS20N07D</strain>
    </source>
</reference>
<dbReference type="InterPro" id="IPR038989">
    <property type="entry name" value="UbiJ"/>
</dbReference>
<comment type="subcellular location">
    <subcellularLocation>
        <location evidence="1">Cytoplasm</location>
    </subcellularLocation>
</comment>
<proteinExistence type="inferred from homology"/>
<keyword evidence="1" id="KW-0963">Cytoplasm</keyword>
<evidence type="ECO:0000256" key="1">
    <source>
        <dbReference type="HAMAP-Rule" id="MF_02215"/>
    </source>
</evidence>
<protein>
    <recommendedName>
        <fullName evidence="1">Ubiquinone biosynthesis accessory factor UbiJ</fullName>
    </recommendedName>
</protein>
<dbReference type="InterPro" id="IPR036527">
    <property type="entry name" value="SCP2_sterol-bd_dom_sf"/>
</dbReference>
<dbReference type="AlphaFoldDB" id="A0A220VCT2"/>
<sequence>MLCIKVLSFKGMKQLNTTILDKISNIIKFILKFDSKSQERFERLKGKRIMIELKDIEKTFFIQIGDNLENIINTEYTPDLKMKFNLKDILIIKNSDNITQLIKSGKLDIEGDMNVAQNFSNLLQKLSPDLEEILSTYLGDILGFNVHHALVLLKNKVNEVHSDNKLVMSDLMLNEIKITPHPNEVAYFCSEVDVLKMDLANLEFKFNQIKSKLNKR</sequence>
<dbReference type="PANTHER" id="PTHR38693">
    <property type="entry name" value="UBIQUINONE BIOSYNTHESIS PROTEIN UBIJ"/>
    <property type="match status" value="1"/>
</dbReference>
<dbReference type="Proteomes" id="UP000242175">
    <property type="component" value="Chromosome large"/>
</dbReference>
<dbReference type="GO" id="GO:0006744">
    <property type="term" value="P:ubiquinone biosynthetic process"/>
    <property type="evidence" value="ECO:0007669"/>
    <property type="project" value="UniProtKB-UniRule"/>
</dbReference>
<dbReference type="EMBL" id="CP022355">
    <property type="protein sequence ID" value="ASK78157.1"/>
    <property type="molecule type" value="Genomic_DNA"/>
</dbReference>
<dbReference type="Gene3D" id="3.30.1050.10">
    <property type="entry name" value="SCP2 sterol-binding domain"/>
    <property type="match status" value="1"/>
</dbReference>
<dbReference type="HAMAP" id="MF_02215">
    <property type="entry name" value="UbiJ"/>
    <property type="match status" value="1"/>
</dbReference>
<evidence type="ECO:0000259" key="2">
    <source>
        <dbReference type="Pfam" id="PF02036"/>
    </source>
</evidence>
<comment type="similarity">
    <text evidence="1">Belongs to the UbiJ family.</text>
</comment>
<dbReference type="UniPathway" id="UPA00232"/>
<dbReference type="Pfam" id="PF02036">
    <property type="entry name" value="SCP2"/>
    <property type="match status" value="1"/>
</dbReference>
<comment type="function">
    <text evidence="1">Required for ubiquinone (coenzyme Q) biosynthesis. Binds hydrophobic ubiquinone biosynthetic intermediates via its SCP2 domain and is essential for the stability of the Ubi complex. May constitute a docking platform where Ubi enzymes assemble and access their SCP2-bound polyprenyl substrates.</text>
</comment>
<keyword evidence="4" id="KW-1185">Reference proteome</keyword>
<comment type="pathway">
    <text evidence="1">Cofactor biosynthesis; ubiquinone biosynthesis.</text>
</comment>
<evidence type="ECO:0000313" key="4">
    <source>
        <dbReference type="Proteomes" id="UP000242175"/>
    </source>
</evidence>
<dbReference type="KEGG" id="pmai:CF386_03475"/>
<evidence type="ECO:0000313" key="3">
    <source>
        <dbReference type="EMBL" id="ASK78157.1"/>
    </source>
</evidence>
<gene>
    <name evidence="1" type="primary">ubiJ</name>
    <name evidence="3" type="ORF">CF386_03475</name>
</gene>
<dbReference type="InterPro" id="IPR003033">
    <property type="entry name" value="SCP2_sterol-bd_dom"/>
</dbReference>
<keyword evidence="1" id="KW-0831">Ubiquinone biosynthesis</keyword>
<dbReference type="GO" id="GO:0005737">
    <property type="term" value="C:cytoplasm"/>
    <property type="evidence" value="ECO:0007669"/>
    <property type="project" value="UniProtKB-SubCell"/>
</dbReference>
<dbReference type="SUPFAM" id="SSF55718">
    <property type="entry name" value="SCP-like"/>
    <property type="match status" value="1"/>
</dbReference>
<name>A0A220VCT2_9GAMM</name>
<organism evidence="3 4">
    <name type="scientific">Paraphotobacterium marinum</name>
    <dbReference type="NCBI Taxonomy" id="1755811"/>
    <lineage>
        <taxon>Bacteria</taxon>
        <taxon>Pseudomonadati</taxon>
        <taxon>Pseudomonadota</taxon>
        <taxon>Gammaproteobacteria</taxon>
        <taxon>Vibrionales</taxon>
        <taxon>Vibrionaceae</taxon>
        <taxon>Paraphotobacterium</taxon>
    </lineage>
</organism>
<feature type="domain" description="SCP2" evidence="2">
    <location>
        <begin position="30"/>
        <end position="124"/>
    </location>
</feature>